<name>A0ABN7VTX6_GIGMA</name>
<sequence length="93" mass="10498">LYRPKHKDEMNMISKLNERMDAFVNQQQTQTVQKNSKAPTTTSEHNHEYDPTTAEGSGTMNQEKIQPQQGNCPLTPILNNLIISAAKTSNEKI</sequence>
<dbReference type="Proteomes" id="UP000789901">
    <property type="component" value="Unassembled WGS sequence"/>
</dbReference>
<protein>
    <submittedName>
        <fullName evidence="2">20785_t:CDS:1</fullName>
    </submittedName>
</protein>
<feature type="compositionally biased region" description="Low complexity" evidence="1">
    <location>
        <begin position="27"/>
        <end position="37"/>
    </location>
</feature>
<gene>
    <name evidence="2" type="ORF">GMARGA_LOCUS22799</name>
</gene>
<evidence type="ECO:0000256" key="1">
    <source>
        <dbReference type="SAM" id="MobiDB-lite"/>
    </source>
</evidence>
<feature type="non-terminal residue" evidence="2">
    <location>
        <position position="1"/>
    </location>
</feature>
<keyword evidence="3" id="KW-1185">Reference proteome</keyword>
<comment type="caution">
    <text evidence="2">The sequence shown here is derived from an EMBL/GenBank/DDBJ whole genome shotgun (WGS) entry which is preliminary data.</text>
</comment>
<proteinExistence type="predicted"/>
<evidence type="ECO:0000313" key="2">
    <source>
        <dbReference type="EMBL" id="CAG8799494.1"/>
    </source>
</evidence>
<evidence type="ECO:0000313" key="3">
    <source>
        <dbReference type="Proteomes" id="UP000789901"/>
    </source>
</evidence>
<accession>A0ABN7VTX6</accession>
<feature type="compositionally biased region" description="Polar residues" evidence="1">
    <location>
        <begin position="54"/>
        <end position="73"/>
    </location>
</feature>
<feature type="region of interest" description="Disordered" evidence="1">
    <location>
        <begin position="27"/>
        <end position="73"/>
    </location>
</feature>
<reference evidence="2 3" key="1">
    <citation type="submission" date="2021-06" db="EMBL/GenBank/DDBJ databases">
        <authorList>
            <person name="Kallberg Y."/>
            <person name="Tangrot J."/>
            <person name="Rosling A."/>
        </authorList>
    </citation>
    <scope>NUCLEOTIDE SEQUENCE [LARGE SCALE GENOMIC DNA]</scope>
    <source>
        <strain evidence="2 3">120-4 pot B 10/14</strain>
    </source>
</reference>
<dbReference type="EMBL" id="CAJVQB010022398">
    <property type="protein sequence ID" value="CAG8799494.1"/>
    <property type="molecule type" value="Genomic_DNA"/>
</dbReference>
<organism evidence="2 3">
    <name type="scientific">Gigaspora margarita</name>
    <dbReference type="NCBI Taxonomy" id="4874"/>
    <lineage>
        <taxon>Eukaryota</taxon>
        <taxon>Fungi</taxon>
        <taxon>Fungi incertae sedis</taxon>
        <taxon>Mucoromycota</taxon>
        <taxon>Glomeromycotina</taxon>
        <taxon>Glomeromycetes</taxon>
        <taxon>Diversisporales</taxon>
        <taxon>Gigasporaceae</taxon>
        <taxon>Gigaspora</taxon>
    </lineage>
</organism>